<sequence length="3011" mass="330042">MSSLQFVVHPIPGTDEQLNERLREVADKFNKYGSATPQALQSLRVPIKQVVIGPGHLALLLEDGRAFRVAFSVIPERLDLSKQEPSKNGGGSGSTNNASGGSKNSPGTSSRQLARSRARVMRTTVRGGSGSGSSGSRSTGVIIGGGSSGRSIVTVPAPYVPEELVSQAQMVLQGKSRSLIIRELQRTNLDVNLAVNNLLSRDDEEGEDTEEGGDNYVPEDLISLLDSGFHGENSNSVIIDPADGLFPEEMFSNYSSIRNLLFSRMRSERNQQSSSSSGGGTSSGAGTSGSSGNDGGPVRSGGSSSTSGVASGGSGSSVSASDRDAFSRWRDRQYYGPRRWFTSRDESGWEKETDTKKKDTSSGPPLWISDELEAWPEKDTPIRFTQIACLYSELIGVSTKGELHQWRWADPEPYKGESPNIHHPKTAALNLFEKITHISATSIRCSVATESNRVATWMDEQLGFAGAKLEHAAMSLTDISPEPIQALYTCTLYTVARTENNLLSFWGVLPFGQRKRLWEKYKAKARKPVRTSANNSEVIVGSQVIMKKCPMYQMGSIGFTVSNGVPKVGQLLNSAWDLSDVCRFKLLSVYPPSSSSSNGEKITNSLTSGDLKDMLKSSSSSGQTSSSKQTNSSNNKETADRLDMPPPPSPASSTCSDTGSVTSHKRAKRMAPKEENDGKKDEESWMLKDVVFVEDRYGPIGKVLKVDGDFVAVRFPSSSGSTEAKDDDWQDCRLLKRDDIQVIKSGTTSRGPDCFQKTPRRILLFPTANVESSQVQLLTIAVDSKGIHAIMKFGPKLHYTLFNLNSGRQEQDSMFPTDINAFIGHSANNVALNCASDCTENSVLLLRDGNSTIYPLAKDCVEAIKDPQWLDLPPVKAVAMTTLSLSSVGANLKSQVAVLALMTESQHLMPRILRCDLKGAVALLSQLEGDLRPQLQAVLNERCDGNRNIFHACVSMCSPTSNKDTDEKGSLPSRNSNSNSGSSGLDCISPMNPYVHGRESRQVCLREVMNRVVHIDGSVSNNPPSSTVDDSGFMPLSYWPPEYDPNSGDEDSLTGQTTNLSKHSAPTNTYISDPVQRRENAALILQQMCVSSVLKPHLQQLLSSKDAQGQTPFMLAVSCRAYEAGKILFNTIITLANGDPVVRDSMIFPPGSAPDQSPLYVICCNDTCSFTWTGADHINQNIFECKTCGLTGSLCCCTECAKVCHKGHDCKLKRTSPTAYCDCWEKCKCKALIAGNQAKRLALLCKLATDTDLVNKFNSRGESILLFLIQTVGRQMVEQRQYRATSRVRNASGASRKTPSLDADSDMPEHDLEPPRFARKALERLLVDWSAIKAMIMTGAEQQESSRNPNAMQFEDSENQSILQSQQGTTLLDKFTHSLLVKCNVEHLETLLTTLVNELQNDIVVGRMEEAQKVARRFVRSVARVFVVFSLESVPKPDKQKCNSSQTRHIQSCRRVFQVLHKLAIEELSEIADALIAPVRLGVVRPTAPFAMPSSVDNSDDLFSVEPLAPPTSRQSDARNTVAPPSTEDNSNLINRISYSLLQMENEVDELGLEASEQDDIIERESRPSNRAGNSADEGGQDPLRNEDVAQEGESDTEYNFHEAETESDSDDNQSTQDAQRSVQTGATAGSDTGVASILIFPEEESGDSSPPDDDGSEDGETDEHSEEGYGLNELERRSTSGSQRNNSAPQSMQWAIRSRETNRSSVRLTSGSSLVFIDPMALRRSAVPSSAVAAASQEPHTMATTACNLARAFGIVIRQISELLDGLSDMVLHAQPQQLRVSYDELLDLQKYLETRLKPTWDWMLTVMDATEAQLKFGASLTNTTDPSHPLHPLNTTSQNPGSSTIGISSLGSGGGQPRNRSQGDSSQSASGSNTTTTRIVGFSSSDNQRNYDRDGSAYTQASRREFFTYCLSLMRAHTSEHRDSLPVLDVTALRHIAYVLDGMIYYMRNDTSDGEKTDTAIWADADENENEDIEDDTSNPLAIDSDLMEDDVLNGSSLGKRHSFFQRSESTLCLGCPAPDPFAVPLEVALPLADKPHLLQPNAKREELFSNLQLPVTIPTNGADPPGVNSPLEVPPTRLGLSPSYEHLTAHSRAYDASTNSQYQTEITAESSNNTSDVPMDQEQMEETRKSLNEEKMDMQATDIKKEDLAAAGPSKPVEQNLGNLYVQLKKKNYFDQYEDESKSKPEGPQDLSITTQNLSRVDDAKQQPIEMDVDSDDSDDALEKIMLSHKLRVNSRRSPSKPSTMNQDASTSATDKTVRPQIIVTPRKVAAAIESSFSVFDGSNNSQSGGGGGSDVNVTTAPMSAGGTSSSSSTVNENSNSMGNNANMTTDGNSSGSPSKSVIVRAGPSPCSITVEALQPPEMMETQEISAHVTVETTPSAPPPILPSRGNLFRPNTTVTQSPSWDLLLGRWRLSLDLFGRVFMEDVGLEPGSIISELRGFPVKESRFRRHMEKLRNGQQRDLNLSKIERNRTSLLIQTFKELNTQFGNQNRRVQPPLTFNRVKVTFKDEPGEGSGVARSFYTSVAEALLANEKLPNLEAAQVGSSKYGGSFSSILRNRGSASGQESGSLSSRRGTGSKIVWRSHSRKPLNYDARPFMPNTSPDGGPINPTLNDHLSIHLQQLGERLYTKVHALNSLHASKITGMLLELSPAQLLIILASEDTLRRKVYEAIDVIVYKQKLEIENSGSGSNGSKKMNPVVLLEHCQLEDNAPLFYSPGKQGFYSPRQGYGSFERINAFRNIGRLIGLCLLQNELFPLFLQRHVLKYILGRQIRFHDLAFFDPTVYESLRKLAHDSQSEKGADMLSKLELSFVIDLCREEGGGTVELVPGGRDIQVNENNIYDYVRKYAEYRMIKTQEKALEALREGVFDVLPDGALDSLTAEDLRLLLNGVGDINVATLISYTTFNDESNEQSDKLVKFKRWLWSIVEKMSNVERQDLVYFWTGSPALPASEEGFQPMPSVTMRPADDTHLPTANTCISRLYIPLYSSKAVLRHKLLLAIKSKNFGFV</sequence>
<dbReference type="Gene3D" id="1.10.1900.10">
    <property type="entry name" value="c-terminal domain of poly(a) binding protein"/>
    <property type="match status" value="1"/>
</dbReference>
<dbReference type="InterPro" id="IPR003126">
    <property type="entry name" value="Znf_UBR"/>
</dbReference>
<feature type="region of interest" description="Disordered" evidence="17">
    <location>
        <begin position="2106"/>
        <end position="2130"/>
    </location>
</feature>
<feature type="domain" description="UBA" evidence="18">
    <location>
        <begin position="159"/>
        <end position="201"/>
    </location>
</feature>
<dbReference type="CDD" id="cd14423">
    <property type="entry name" value="CUE_UBR5"/>
    <property type="match status" value="1"/>
</dbReference>
<keyword evidence="8" id="KW-0808">Transferase</keyword>
<dbReference type="FunFam" id="3.30.2160.10:FF:000006">
    <property type="entry name" value="E3 ubiquitin-protein ligase UBR5 isoform X2"/>
    <property type="match status" value="1"/>
</dbReference>
<dbReference type="InParanoid" id="A0A7R8V4T1"/>
<keyword evidence="12" id="KW-0862">Zinc</keyword>
<feature type="compositionally biased region" description="Basic and acidic residues" evidence="17">
    <location>
        <begin position="345"/>
        <end position="360"/>
    </location>
</feature>
<dbReference type="PROSITE" id="PS51309">
    <property type="entry name" value="PABC"/>
    <property type="match status" value="1"/>
</dbReference>
<evidence type="ECO:0000256" key="14">
    <source>
        <dbReference type="ARBA" id="ARBA00061431"/>
    </source>
</evidence>
<dbReference type="GO" id="GO:0043130">
    <property type="term" value="F:ubiquitin binding"/>
    <property type="evidence" value="ECO:0007669"/>
    <property type="project" value="InterPro"/>
</dbReference>
<keyword evidence="23" id="KW-1185">Reference proteome</keyword>
<feature type="compositionally biased region" description="Low complexity" evidence="17">
    <location>
        <begin position="300"/>
        <end position="309"/>
    </location>
</feature>
<dbReference type="Pfam" id="PF00632">
    <property type="entry name" value="HECT"/>
    <property type="match status" value="1"/>
</dbReference>
<feature type="compositionally biased region" description="Polar residues" evidence="17">
    <location>
        <begin position="2299"/>
        <end position="2311"/>
    </location>
</feature>
<dbReference type="Pfam" id="PF11547">
    <property type="entry name" value="E3_UbLigase_EDD"/>
    <property type="match status" value="1"/>
</dbReference>
<dbReference type="OrthoDB" id="298098at2759"/>
<keyword evidence="9" id="KW-0479">Metal-binding</keyword>
<dbReference type="PANTHER" id="PTHR46276">
    <property type="entry name" value="E3 UBIQUITIN-PROTEIN LIGASE UBR5"/>
    <property type="match status" value="1"/>
</dbReference>
<feature type="region of interest" description="Disordered" evidence="17">
    <location>
        <begin position="959"/>
        <end position="987"/>
    </location>
</feature>
<evidence type="ECO:0000256" key="5">
    <source>
        <dbReference type="ARBA" id="ARBA00012485"/>
    </source>
</evidence>
<dbReference type="EMBL" id="LR899014">
    <property type="protein sequence ID" value="CAD7092160.1"/>
    <property type="molecule type" value="Genomic_DNA"/>
</dbReference>
<feature type="compositionally biased region" description="Polar residues" evidence="17">
    <location>
        <begin position="2106"/>
        <end position="2119"/>
    </location>
</feature>
<feature type="compositionally biased region" description="Low complexity" evidence="17">
    <location>
        <begin position="1843"/>
        <end position="1852"/>
    </location>
</feature>
<keyword evidence="11 15" id="KW-0833">Ubl conjugation pathway</keyword>
<feature type="compositionally biased region" description="Polar residues" evidence="17">
    <location>
        <begin position="1613"/>
        <end position="1631"/>
    </location>
</feature>
<feature type="compositionally biased region" description="Polar residues" evidence="17">
    <location>
        <begin position="1283"/>
        <end position="1298"/>
    </location>
</feature>
<feature type="compositionally biased region" description="Polar residues" evidence="17">
    <location>
        <begin position="1053"/>
        <end position="1070"/>
    </location>
</feature>
<feature type="region of interest" description="Disordered" evidence="17">
    <location>
        <begin position="1283"/>
        <end position="1312"/>
    </location>
</feature>
<feature type="region of interest" description="Disordered" evidence="17">
    <location>
        <begin position="345"/>
        <end position="367"/>
    </location>
</feature>
<evidence type="ECO:0000256" key="12">
    <source>
        <dbReference type="ARBA" id="ARBA00022833"/>
    </source>
</evidence>
<dbReference type="SMART" id="SM00396">
    <property type="entry name" value="ZnF_UBR1"/>
    <property type="match status" value="1"/>
</dbReference>
<dbReference type="FunCoup" id="A0A7R8V4T1">
    <property type="interactions" value="2722"/>
</dbReference>
<dbReference type="InterPro" id="IPR024725">
    <property type="entry name" value="UBR5_UBA"/>
</dbReference>
<dbReference type="SMART" id="SM00517">
    <property type="entry name" value="PolyA"/>
    <property type="match status" value="1"/>
</dbReference>
<dbReference type="SUPFAM" id="SSF63570">
    <property type="entry name" value="PABC (PABP) domain"/>
    <property type="match status" value="1"/>
</dbReference>
<dbReference type="Gene3D" id="3.90.1750.10">
    <property type="entry name" value="Hect, E3 ligase catalytic domains"/>
    <property type="match status" value="2"/>
</dbReference>
<dbReference type="InterPro" id="IPR009091">
    <property type="entry name" value="RCC1/BLIP-II"/>
</dbReference>
<dbReference type="GO" id="GO:0034450">
    <property type="term" value="F:ubiquitin-ubiquitin ligase activity"/>
    <property type="evidence" value="ECO:0007669"/>
    <property type="project" value="TreeGrafter"/>
</dbReference>
<feature type="compositionally biased region" description="Low complexity" evidence="17">
    <location>
        <begin position="616"/>
        <end position="636"/>
    </location>
</feature>
<evidence type="ECO:0000313" key="23">
    <source>
        <dbReference type="Proteomes" id="UP000594454"/>
    </source>
</evidence>
<dbReference type="FunFam" id="1.10.8.10:FF:000009">
    <property type="entry name" value="Putative E3 ubiquitin-protein ligase UBR5"/>
    <property type="match status" value="1"/>
</dbReference>
<dbReference type="PROSITE" id="PS50030">
    <property type="entry name" value="UBA"/>
    <property type="match status" value="1"/>
</dbReference>
<evidence type="ECO:0000256" key="6">
    <source>
        <dbReference type="ARBA" id="ARBA00022490"/>
    </source>
</evidence>
<feature type="region of interest" description="Disordered" evidence="17">
    <location>
        <begin position="81"/>
        <end position="143"/>
    </location>
</feature>
<feature type="compositionally biased region" description="Polar residues" evidence="17">
    <location>
        <begin position="598"/>
        <end position="607"/>
    </location>
</feature>
<keyword evidence="10" id="KW-0863">Zinc-finger</keyword>
<dbReference type="GO" id="GO:0005634">
    <property type="term" value="C:nucleus"/>
    <property type="evidence" value="ECO:0007669"/>
    <property type="project" value="UniProtKB-SubCell"/>
</dbReference>
<evidence type="ECO:0000256" key="10">
    <source>
        <dbReference type="ARBA" id="ARBA00022771"/>
    </source>
</evidence>
<feature type="compositionally biased region" description="Low complexity" evidence="17">
    <location>
        <begin position="2312"/>
        <end position="2331"/>
    </location>
</feature>
<feature type="compositionally biased region" description="Polar residues" evidence="17">
    <location>
        <begin position="2332"/>
        <end position="2343"/>
    </location>
</feature>
<dbReference type="InterPro" id="IPR015940">
    <property type="entry name" value="UBA"/>
</dbReference>
<dbReference type="Gene3D" id="3.30.2410.10">
    <property type="entry name" value="Hect, E3 ligase catalytic domain"/>
    <property type="match status" value="1"/>
</dbReference>
<feature type="compositionally biased region" description="Low complexity" evidence="17">
    <location>
        <begin position="94"/>
        <end position="105"/>
    </location>
</feature>
<evidence type="ECO:0000256" key="11">
    <source>
        <dbReference type="ARBA" id="ARBA00022786"/>
    </source>
</evidence>
<comment type="pathway">
    <text evidence="4">Protein modification; protein ubiquitination.</text>
</comment>
<keyword evidence="7" id="KW-0597">Phosphoprotein</keyword>
<feature type="region of interest" description="Disordered" evidence="17">
    <location>
        <begin position="1043"/>
        <end position="1070"/>
    </location>
</feature>
<evidence type="ECO:0000256" key="17">
    <source>
        <dbReference type="SAM" id="MobiDB-lite"/>
    </source>
</evidence>
<dbReference type="GO" id="GO:0000209">
    <property type="term" value="P:protein polyubiquitination"/>
    <property type="evidence" value="ECO:0007669"/>
    <property type="project" value="TreeGrafter"/>
</dbReference>
<evidence type="ECO:0000313" key="22">
    <source>
        <dbReference type="EMBL" id="CAD7092160.1"/>
    </source>
</evidence>
<protein>
    <recommendedName>
        <fullName evidence="5">HECT-type E3 ubiquitin transferase</fullName>
        <ecNumber evidence="5">2.3.2.26</ecNumber>
    </recommendedName>
</protein>
<feature type="region of interest" description="Disordered" evidence="17">
    <location>
        <begin position="2562"/>
        <end position="2581"/>
    </location>
</feature>
<feature type="compositionally biased region" description="Gly residues" evidence="17">
    <location>
        <begin position="277"/>
        <end position="299"/>
    </location>
</feature>
<dbReference type="GO" id="GO:0003723">
    <property type="term" value="F:RNA binding"/>
    <property type="evidence" value="ECO:0007669"/>
    <property type="project" value="InterPro"/>
</dbReference>
<dbReference type="PROSITE" id="PS51157">
    <property type="entry name" value="ZF_UBR"/>
    <property type="match status" value="1"/>
</dbReference>
<evidence type="ECO:0000256" key="13">
    <source>
        <dbReference type="ARBA" id="ARBA00023242"/>
    </source>
</evidence>
<evidence type="ECO:0000256" key="3">
    <source>
        <dbReference type="ARBA" id="ARBA00004496"/>
    </source>
</evidence>
<feature type="region of interest" description="Disordered" evidence="17">
    <location>
        <begin position="266"/>
        <end position="323"/>
    </location>
</feature>
<dbReference type="GO" id="GO:0008270">
    <property type="term" value="F:zinc ion binding"/>
    <property type="evidence" value="ECO:0007669"/>
    <property type="project" value="UniProtKB-KW"/>
</dbReference>
<feature type="region of interest" description="Disordered" evidence="17">
    <location>
        <begin position="1821"/>
        <end position="1898"/>
    </location>
</feature>
<evidence type="ECO:0000256" key="2">
    <source>
        <dbReference type="ARBA" id="ARBA00004123"/>
    </source>
</evidence>
<evidence type="ECO:0000256" key="7">
    <source>
        <dbReference type="ARBA" id="ARBA00022553"/>
    </source>
</evidence>
<reference evidence="22 23" key="1">
    <citation type="submission" date="2020-11" db="EMBL/GenBank/DDBJ databases">
        <authorList>
            <person name="Wallbank WR R."/>
            <person name="Pardo Diaz C."/>
            <person name="Kozak K."/>
            <person name="Martin S."/>
            <person name="Jiggins C."/>
            <person name="Moest M."/>
            <person name="Warren A I."/>
            <person name="Generalovic N T."/>
            <person name="Byers J.R.P. K."/>
            <person name="Montejo-Kovacevich G."/>
            <person name="Yen C E."/>
        </authorList>
    </citation>
    <scope>NUCLEOTIDE SEQUENCE [LARGE SCALE GENOMIC DNA]</scope>
</reference>
<comment type="similarity">
    <text evidence="14">Belongs to the UBR5 family.</text>
</comment>
<evidence type="ECO:0000259" key="20">
    <source>
        <dbReference type="PROSITE" id="PS51157"/>
    </source>
</evidence>
<dbReference type="SUPFAM" id="SSF50985">
    <property type="entry name" value="RCC1/BLIP-II"/>
    <property type="match status" value="1"/>
</dbReference>
<evidence type="ECO:0000259" key="21">
    <source>
        <dbReference type="PROSITE" id="PS51309"/>
    </source>
</evidence>
<feature type="compositionally biased region" description="Polar residues" evidence="17">
    <location>
        <begin position="1680"/>
        <end position="1694"/>
    </location>
</feature>
<dbReference type="Gene3D" id="3.30.2160.10">
    <property type="entry name" value="Hect, E3 ligase catalytic domain"/>
    <property type="match status" value="1"/>
</dbReference>
<dbReference type="InterPro" id="IPR000569">
    <property type="entry name" value="HECT_dom"/>
</dbReference>
<keyword evidence="6" id="KW-0963">Cytoplasm</keyword>
<dbReference type="Proteomes" id="UP000594454">
    <property type="component" value="Chromosome 6"/>
</dbReference>
<feature type="compositionally biased region" description="Acidic residues" evidence="17">
    <location>
        <begin position="1642"/>
        <end position="1666"/>
    </location>
</feature>
<dbReference type="PANTHER" id="PTHR46276:SF1">
    <property type="entry name" value="E3 UBIQUITIN-PROTEIN LIGASE UBR5"/>
    <property type="match status" value="1"/>
</dbReference>
<feature type="region of interest" description="Disordered" evidence="17">
    <location>
        <begin position="2232"/>
        <end position="2264"/>
    </location>
</feature>
<feature type="region of interest" description="Disordered" evidence="17">
    <location>
        <begin position="2282"/>
        <end position="2345"/>
    </location>
</feature>
<accession>A0A7R8V4T1</accession>
<feature type="compositionally biased region" description="Low complexity" evidence="17">
    <location>
        <begin position="970"/>
        <end position="984"/>
    </location>
</feature>
<dbReference type="SUPFAM" id="SSF56204">
    <property type="entry name" value="Hect, E3 ligase catalytic domain"/>
    <property type="match status" value="1"/>
</dbReference>
<evidence type="ECO:0000256" key="4">
    <source>
        <dbReference type="ARBA" id="ARBA00004906"/>
    </source>
</evidence>
<evidence type="ECO:0000256" key="16">
    <source>
        <dbReference type="PROSITE-ProRule" id="PRU00508"/>
    </source>
</evidence>
<feature type="active site" description="Glycyl thioester intermediate" evidence="15">
    <location>
        <position position="2980"/>
    </location>
</feature>
<evidence type="ECO:0000256" key="15">
    <source>
        <dbReference type="PROSITE-ProRule" id="PRU00104"/>
    </source>
</evidence>
<feature type="region of interest" description="Disordered" evidence="17">
    <location>
        <begin position="591"/>
        <end position="681"/>
    </location>
</feature>
<feature type="compositionally biased region" description="Low complexity" evidence="17">
    <location>
        <begin position="2563"/>
        <end position="2581"/>
    </location>
</feature>
<dbReference type="SMART" id="SM00119">
    <property type="entry name" value="HECTc"/>
    <property type="match status" value="1"/>
</dbReference>
<evidence type="ECO:0000259" key="18">
    <source>
        <dbReference type="PROSITE" id="PS50030"/>
    </source>
</evidence>
<dbReference type="Pfam" id="PF00658">
    <property type="entry name" value="MLLE"/>
    <property type="match status" value="1"/>
</dbReference>
<feature type="domain" description="PABC" evidence="21">
    <location>
        <begin position="2606"/>
        <end position="2683"/>
    </location>
</feature>
<dbReference type="InterPro" id="IPR047503">
    <property type="entry name" value="UBR-box_UBR5"/>
</dbReference>
<organism evidence="22 23">
    <name type="scientific">Hermetia illucens</name>
    <name type="common">Black soldier fly</name>
    <dbReference type="NCBI Taxonomy" id="343691"/>
    <lineage>
        <taxon>Eukaryota</taxon>
        <taxon>Metazoa</taxon>
        <taxon>Ecdysozoa</taxon>
        <taxon>Arthropoda</taxon>
        <taxon>Hexapoda</taxon>
        <taxon>Insecta</taxon>
        <taxon>Pterygota</taxon>
        <taxon>Neoptera</taxon>
        <taxon>Endopterygota</taxon>
        <taxon>Diptera</taxon>
        <taxon>Brachycera</taxon>
        <taxon>Stratiomyomorpha</taxon>
        <taxon>Stratiomyidae</taxon>
        <taxon>Hermetiinae</taxon>
        <taxon>Hermetia</taxon>
    </lineage>
</organism>
<feature type="compositionally biased region" description="Polar residues" evidence="17">
    <location>
        <begin position="2243"/>
        <end position="2258"/>
    </location>
</feature>
<dbReference type="GO" id="GO:0005737">
    <property type="term" value="C:cytoplasm"/>
    <property type="evidence" value="ECO:0007669"/>
    <property type="project" value="UniProtKB-SubCell"/>
</dbReference>
<dbReference type="Gene3D" id="1.10.8.10">
    <property type="entry name" value="DNA helicase RuvA subunit, C-terminal domain"/>
    <property type="match status" value="1"/>
</dbReference>
<gene>
    <name evidence="22" type="ORF">HERILL_LOCUS14544</name>
</gene>
<feature type="zinc finger region" description="UBR-type" evidence="16">
    <location>
        <begin position="1166"/>
        <end position="1250"/>
    </location>
</feature>
<feature type="region of interest" description="Disordered" evidence="17">
    <location>
        <begin position="1553"/>
        <end position="1703"/>
    </location>
</feature>
<evidence type="ECO:0000256" key="9">
    <source>
        <dbReference type="ARBA" id="ARBA00022723"/>
    </source>
</evidence>
<dbReference type="InterPro" id="IPR035983">
    <property type="entry name" value="Hect_E3_ubiquitin_ligase"/>
</dbReference>
<dbReference type="InterPro" id="IPR002004">
    <property type="entry name" value="PABP_HYD_C"/>
</dbReference>
<feature type="domain" description="UBR-type" evidence="20">
    <location>
        <begin position="1166"/>
        <end position="1250"/>
    </location>
</feature>
<evidence type="ECO:0000256" key="1">
    <source>
        <dbReference type="ARBA" id="ARBA00000885"/>
    </source>
</evidence>
<dbReference type="EC" id="2.3.2.26" evidence="5"/>
<feature type="domain" description="HECT" evidence="19">
    <location>
        <begin position="2663"/>
        <end position="3011"/>
    </location>
</feature>
<feature type="compositionally biased region" description="Polar residues" evidence="17">
    <location>
        <begin position="1512"/>
        <end position="1531"/>
    </location>
</feature>
<keyword evidence="13" id="KW-0539">Nucleus</keyword>
<dbReference type="InterPro" id="IPR036053">
    <property type="entry name" value="PABP-dom"/>
</dbReference>
<feature type="compositionally biased region" description="Basic and acidic residues" evidence="17">
    <location>
        <begin position="671"/>
        <end position="681"/>
    </location>
</feature>
<name>A0A7R8V4T1_HERIL</name>
<comment type="catalytic activity">
    <reaction evidence="1">
        <text>S-ubiquitinyl-[E2 ubiquitin-conjugating enzyme]-L-cysteine + [acceptor protein]-L-lysine = [E2 ubiquitin-conjugating enzyme]-L-cysteine + N(6)-ubiquitinyl-[acceptor protein]-L-lysine.</text>
        <dbReference type="EC" id="2.3.2.26"/>
    </reaction>
</comment>
<dbReference type="FunFam" id="3.30.2410.10:FF:000008">
    <property type="entry name" value="Putative E3 ubiquitin-protein ligase UBR5"/>
    <property type="match status" value="1"/>
</dbReference>
<dbReference type="PROSITE" id="PS50237">
    <property type="entry name" value="HECT"/>
    <property type="match status" value="1"/>
</dbReference>
<comment type="subcellular location">
    <subcellularLocation>
        <location evidence="3">Cytoplasm</location>
    </subcellularLocation>
    <subcellularLocation>
        <location evidence="2">Nucleus</location>
    </subcellularLocation>
</comment>
<evidence type="ECO:0000259" key="19">
    <source>
        <dbReference type="PROSITE" id="PS50237"/>
    </source>
</evidence>
<dbReference type="GO" id="GO:0090263">
    <property type="term" value="P:positive regulation of canonical Wnt signaling pathway"/>
    <property type="evidence" value="ECO:0007669"/>
    <property type="project" value="TreeGrafter"/>
</dbReference>
<feature type="compositionally biased region" description="Low complexity" evidence="17">
    <location>
        <begin position="1864"/>
        <end position="1879"/>
    </location>
</feature>
<feature type="region of interest" description="Disordered" evidence="17">
    <location>
        <begin position="1495"/>
        <end position="1531"/>
    </location>
</feature>
<proteinExistence type="inferred from homology"/>
<feature type="compositionally biased region" description="Basic residues" evidence="17">
    <location>
        <begin position="2232"/>
        <end position="2242"/>
    </location>
</feature>
<evidence type="ECO:0000256" key="8">
    <source>
        <dbReference type="ARBA" id="ARBA00022679"/>
    </source>
</evidence>
<dbReference type="CDD" id="cd19675">
    <property type="entry name" value="UBR-box_UBR5"/>
    <property type="match status" value="1"/>
</dbReference>